<dbReference type="Gene3D" id="3.40.190.10">
    <property type="entry name" value="Periplasmic binding protein-like II"/>
    <property type="match status" value="1"/>
</dbReference>
<dbReference type="AlphaFoldDB" id="A0A1M6GUU8"/>
<dbReference type="STRING" id="1121298.SAMN05444401_2253"/>
<comment type="similarity">
    <text evidence="1">Belongs to the bacterial solute-binding protein 1 family.</text>
</comment>
<dbReference type="GO" id="GO:0055052">
    <property type="term" value="C:ATP-binding cassette (ABC) transporter complex, substrate-binding subunit-containing"/>
    <property type="evidence" value="ECO:0007669"/>
    <property type="project" value="TreeGrafter"/>
</dbReference>
<feature type="chain" id="PRO_5039287657" evidence="4">
    <location>
        <begin position="22"/>
        <end position="424"/>
    </location>
</feature>
<keyword evidence="3 4" id="KW-0732">Signal</keyword>
<dbReference type="PANTHER" id="PTHR30061">
    <property type="entry name" value="MALTOSE-BINDING PERIPLASMIC PROTEIN"/>
    <property type="match status" value="1"/>
</dbReference>
<dbReference type="PROSITE" id="PS51257">
    <property type="entry name" value="PROKAR_LIPOPROTEIN"/>
    <property type="match status" value="1"/>
</dbReference>
<dbReference type="SUPFAM" id="SSF53850">
    <property type="entry name" value="Periplasmic binding protein-like II"/>
    <property type="match status" value="1"/>
</dbReference>
<gene>
    <name evidence="5" type="ORF">SAMN05444401_2253</name>
</gene>
<keyword evidence="6" id="KW-1185">Reference proteome</keyword>
<keyword evidence="2" id="KW-0813">Transport</keyword>
<dbReference type="Pfam" id="PF01547">
    <property type="entry name" value="SBP_bac_1"/>
    <property type="match status" value="1"/>
</dbReference>
<evidence type="ECO:0000313" key="6">
    <source>
        <dbReference type="Proteomes" id="UP000184080"/>
    </source>
</evidence>
<evidence type="ECO:0000256" key="2">
    <source>
        <dbReference type="ARBA" id="ARBA00022448"/>
    </source>
</evidence>
<protein>
    <submittedName>
        <fullName evidence="5">Carbohydrate ABC transporter substrate-binding protein, CUT1 family</fullName>
    </submittedName>
</protein>
<sequence>MKIKKILCIAMSIITAGALFAGCGKSEGNSSGSKSGKVTLVYGLWDKNQEPVMQDIAKKFTEKNPNIEVKVQITPYKQYWTKLETEAQGENLPDVFWMNGPNIIKYADASLLLPIDDKIKESDIKVDNYPKALVDLYNVGGKQYGIPKDWDTTAVWYNKEIFDNAKVPYPKSDWTWNDMRETAKKLTDKSKGIYGIAAAQDDQQGYYNTIPQAGGFIISEDKKKSGFDQPGAVEGIQCWIDLIKDGSSPTGEQMLENTPQDLFASGKVAMVFQGSWMVPQFMKNDAIKDKIDIAPMPKIKKNSAVIHGLSNVIYSKSKNPKEAWEFVKYLSGSEANEIIAKSGVVIPAYKPSLEIFLKSYANINLKAYTDAVEYSVMYPVSKNTSKWTTIQDENLKKVWANQMTAEEATKKIGEEMNKLLQEEK</sequence>
<dbReference type="InterPro" id="IPR006059">
    <property type="entry name" value="SBP"/>
</dbReference>
<name>A0A1M6GUU8_9CLOT</name>
<evidence type="ECO:0000256" key="1">
    <source>
        <dbReference type="ARBA" id="ARBA00008520"/>
    </source>
</evidence>
<dbReference type="GO" id="GO:0015768">
    <property type="term" value="P:maltose transport"/>
    <property type="evidence" value="ECO:0007669"/>
    <property type="project" value="TreeGrafter"/>
</dbReference>
<organism evidence="5 6">
    <name type="scientific">Clostridium amylolyticum</name>
    <dbReference type="NCBI Taxonomy" id="1121298"/>
    <lineage>
        <taxon>Bacteria</taxon>
        <taxon>Bacillati</taxon>
        <taxon>Bacillota</taxon>
        <taxon>Clostridia</taxon>
        <taxon>Eubacteriales</taxon>
        <taxon>Clostridiaceae</taxon>
        <taxon>Clostridium</taxon>
    </lineage>
</organism>
<reference evidence="5 6" key="1">
    <citation type="submission" date="2016-11" db="EMBL/GenBank/DDBJ databases">
        <authorList>
            <person name="Jaros S."/>
            <person name="Januszkiewicz K."/>
            <person name="Wedrychowicz H."/>
        </authorList>
    </citation>
    <scope>NUCLEOTIDE SEQUENCE [LARGE SCALE GENOMIC DNA]</scope>
    <source>
        <strain evidence="5 6">DSM 21864</strain>
    </source>
</reference>
<dbReference type="GO" id="GO:0042956">
    <property type="term" value="P:maltodextrin transmembrane transport"/>
    <property type="evidence" value="ECO:0007669"/>
    <property type="project" value="TreeGrafter"/>
</dbReference>
<evidence type="ECO:0000313" key="5">
    <source>
        <dbReference type="EMBL" id="SHJ13684.1"/>
    </source>
</evidence>
<dbReference type="GO" id="GO:1901982">
    <property type="term" value="F:maltose binding"/>
    <property type="evidence" value="ECO:0007669"/>
    <property type="project" value="TreeGrafter"/>
</dbReference>
<dbReference type="EMBL" id="FQZO01000003">
    <property type="protein sequence ID" value="SHJ13684.1"/>
    <property type="molecule type" value="Genomic_DNA"/>
</dbReference>
<dbReference type="Proteomes" id="UP000184080">
    <property type="component" value="Unassembled WGS sequence"/>
</dbReference>
<dbReference type="PANTHER" id="PTHR30061:SF50">
    <property type="entry name" value="MALTOSE_MALTODEXTRIN-BINDING PERIPLASMIC PROTEIN"/>
    <property type="match status" value="1"/>
</dbReference>
<evidence type="ECO:0000256" key="3">
    <source>
        <dbReference type="ARBA" id="ARBA00022729"/>
    </source>
</evidence>
<accession>A0A1M6GUU8</accession>
<dbReference type="RefSeq" id="WP_207650289.1">
    <property type="nucleotide sequence ID" value="NZ_FQZO01000003.1"/>
</dbReference>
<dbReference type="CDD" id="cd13585">
    <property type="entry name" value="PBP2_TMBP_like"/>
    <property type="match status" value="1"/>
</dbReference>
<feature type="signal peptide" evidence="4">
    <location>
        <begin position="1"/>
        <end position="21"/>
    </location>
</feature>
<proteinExistence type="inferred from homology"/>
<evidence type="ECO:0000256" key="4">
    <source>
        <dbReference type="SAM" id="SignalP"/>
    </source>
</evidence>